<organism evidence="2">
    <name type="scientific">Corticoviridae sp</name>
    <dbReference type="NCBI Taxonomy" id="2832474"/>
    <lineage>
        <taxon>Viruses</taxon>
        <taxon>Varidnaviria</taxon>
        <taxon>Abadenavirae</taxon>
        <taxon>Produgelaviricota</taxon>
        <taxon>Belvinaviricetes</taxon>
        <taxon>Vinavirales</taxon>
        <taxon>Corticoviridae</taxon>
    </lineage>
</organism>
<keyword evidence="1" id="KW-1133">Transmembrane helix</keyword>
<proteinExistence type="predicted"/>
<accession>A0A8D9PDX7</accession>
<dbReference type="SUPFAM" id="SSF88874">
    <property type="entry name" value="Receptor-binding domain of short tail fibre protein gp12"/>
    <property type="match status" value="1"/>
</dbReference>
<protein>
    <submittedName>
        <fullName evidence="2">Tail collar fiber protein</fullName>
    </submittedName>
</protein>
<reference evidence="2" key="1">
    <citation type="journal article" date="2021" name="Proc. Natl. Acad. Sci. U.S.A.">
        <title>A Catalog of Tens of Thousands of Viruses from Human Metagenomes Reveals Hidden Associations with Chronic Diseases.</title>
        <authorList>
            <person name="Tisza M.J."/>
            <person name="Buck C.B."/>
        </authorList>
    </citation>
    <scope>NUCLEOTIDE SEQUENCE</scope>
    <source>
        <strain evidence="2">Ct6nR3</strain>
    </source>
</reference>
<evidence type="ECO:0000313" key="2">
    <source>
        <dbReference type="EMBL" id="DAD55488.1"/>
    </source>
</evidence>
<sequence length="244" mass="25317">MVRNQRYSRDDTGIAGAEIMAGRIVKRLLATAILFTPVGTLISTSVQAAIAELEAKKANVMDLSTAIPVGMRGTFYTSVAPDNWIKANGAAVPVASYAALAVVIYCGDANNATAAWGYRCTSAATPTTTRSTTGAYIVLPDERGEYSRGWDDGRGIDAGRSLWSWQAGQVLSHTHTASQAGHSHSMPYILAGAGTIGFDATWTSGSVQGNASTSAAAPAITVNAAGGTENLVRGLAALVCIKYK</sequence>
<keyword evidence="1" id="KW-0472">Membrane</keyword>
<dbReference type="InterPro" id="IPR037053">
    <property type="entry name" value="Phage_tail_collar_dom_sf"/>
</dbReference>
<keyword evidence="1" id="KW-0812">Transmembrane</keyword>
<dbReference type="Gene3D" id="3.90.1340.10">
    <property type="entry name" value="Phage tail collar domain"/>
    <property type="match status" value="1"/>
</dbReference>
<name>A0A8D9PDX7_9VIRU</name>
<dbReference type="EMBL" id="BK032494">
    <property type="protein sequence ID" value="DAD55488.1"/>
    <property type="molecule type" value="Genomic_DNA"/>
</dbReference>
<evidence type="ECO:0000256" key="1">
    <source>
        <dbReference type="SAM" id="Phobius"/>
    </source>
</evidence>
<feature type="transmembrane region" description="Helical" evidence="1">
    <location>
        <begin position="28"/>
        <end position="50"/>
    </location>
</feature>